<dbReference type="Gene3D" id="3.30.420.270">
    <property type="match status" value="1"/>
</dbReference>
<dbReference type="Pfam" id="PF02472">
    <property type="entry name" value="ExbD"/>
    <property type="match status" value="1"/>
</dbReference>
<dbReference type="EMBL" id="CAADFE010000051">
    <property type="protein sequence ID" value="VFJ73468.1"/>
    <property type="molecule type" value="Genomic_DNA"/>
</dbReference>
<evidence type="ECO:0000256" key="9">
    <source>
        <dbReference type="SAM" id="Phobius"/>
    </source>
</evidence>
<evidence type="ECO:0000256" key="1">
    <source>
        <dbReference type="ARBA" id="ARBA00004162"/>
    </source>
</evidence>
<reference evidence="10" key="1">
    <citation type="submission" date="2019-02" db="EMBL/GenBank/DDBJ databases">
        <authorList>
            <person name="Gruber-Vodicka R. H."/>
            <person name="Seah K. B. B."/>
        </authorList>
    </citation>
    <scope>NUCLEOTIDE SEQUENCE</scope>
    <source>
        <strain evidence="10">BECK_BZ131</strain>
    </source>
</reference>
<name>A0A450TWX7_9GAMM</name>
<evidence type="ECO:0000256" key="3">
    <source>
        <dbReference type="ARBA" id="ARBA00022475"/>
    </source>
</evidence>
<keyword evidence="7" id="KW-0813">Transport</keyword>
<protein>
    <submittedName>
        <fullName evidence="10">Biopolymer transport protein ExbD</fullName>
    </submittedName>
</protein>
<dbReference type="GO" id="GO:0022857">
    <property type="term" value="F:transmembrane transporter activity"/>
    <property type="evidence" value="ECO:0007669"/>
    <property type="project" value="InterPro"/>
</dbReference>
<evidence type="ECO:0000256" key="5">
    <source>
        <dbReference type="ARBA" id="ARBA00022989"/>
    </source>
</evidence>
<sequence length="189" mass="21205">MYTPESIVTAGFYLPRKKRRAVITLTPLIDVVFILLVFFMLASSFLDWRSIPMQTSLPSTDHPKLSDDQPLLVSVSETRTRFNGQVMDVEAMLPLLHQRFAADPEAMVHVKPLGDTSLQAVIAVLDRLQAEGIERMTMIRDRAWSDESEEGVHENHSAAEPQAKRVHGNHGIHGKRSTILSVSFSVFRG</sequence>
<keyword evidence="3" id="KW-1003">Cell membrane</keyword>
<dbReference type="GO" id="GO:0015031">
    <property type="term" value="P:protein transport"/>
    <property type="evidence" value="ECO:0007669"/>
    <property type="project" value="UniProtKB-KW"/>
</dbReference>
<feature type="region of interest" description="Disordered" evidence="8">
    <location>
        <begin position="145"/>
        <end position="172"/>
    </location>
</feature>
<dbReference type="PANTHER" id="PTHR30558">
    <property type="entry name" value="EXBD MEMBRANE COMPONENT OF PMF-DRIVEN MACROMOLECULE IMPORT SYSTEM"/>
    <property type="match status" value="1"/>
</dbReference>
<keyword evidence="5 9" id="KW-1133">Transmembrane helix</keyword>
<feature type="transmembrane region" description="Helical" evidence="9">
    <location>
        <begin position="21"/>
        <end position="46"/>
    </location>
</feature>
<gene>
    <name evidence="10" type="ORF">BECKFW1821C_GA0114237_10514</name>
</gene>
<dbReference type="GO" id="GO:0005886">
    <property type="term" value="C:plasma membrane"/>
    <property type="evidence" value="ECO:0007669"/>
    <property type="project" value="UniProtKB-SubCell"/>
</dbReference>
<feature type="compositionally biased region" description="Basic and acidic residues" evidence="8">
    <location>
        <begin position="145"/>
        <end position="157"/>
    </location>
</feature>
<dbReference type="InterPro" id="IPR003400">
    <property type="entry name" value="ExbD"/>
</dbReference>
<accession>A0A450TWX7</accession>
<evidence type="ECO:0000313" key="10">
    <source>
        <dbReference type="EMBL" id="VFJ73468.1"/>
    </source>
</evidence>
<evidence type="ECO:0000256" key="4">
    <source>
        <dbReference type="ARBA" id="ARBA00022692"/>
    </source>
</evidence>
<dbReference type="AlphaFoldDB" id="A0A450TWX7"/>
<proteinExistence type="inferred from homology"/>
<organism evidence="10">
    <name type="scientific">Candidatus Kentrum sp. FW</name>
    <dbReference type="NCBI Taxonomy" id="2126338"/>
    <lineage>
        <taxon>Bacteria</taxon>
        <taxon>Pseudomonadati</taxon>
        <taxon>Pseudomonadota</taxon>
        <taxon>Gammaproteobacteria</taxon>
        <taxon>Candidatus Kentrum</taxon>
    </lineage>
</organism>
<evidence type="ECO:0000256" key="2">
    <source>
        <dbReference type="ARBA" id="ARBA00005811"/>
    </source>
</evidence>
<keyword evidence="7" id="KW-0653">Protein transport</keyword>
<evidence type="ECO:0000256" key="7">
    <source>
        <dbReference type="RuleBase" id="RU003879"/>
    </source>
</evidence>
<comment type="similarity">
    <text evidence="2 7">Belongs to the ExbD/TolR family.</text>
</comment>
<comment type="subcellular location">
    <subcellularLocation>
        <location evidence="1">Cell membrane</location>
        <topology evidence="1">Single-pass membrane protein</topology>
    </subcellularLocation>
    <subcellularLocation>
        <location evidence="7">Cell membrane</location>
        <topology evidence="7">Single-pass type II membrane protein</topology>
    </subcellularLocation>
</comment>
<evidence type="ECO:0000256" key="8">
    <source>
        <dbReference type="SAM" id="MobiDB-lite"/>
    </source>
</evidence>
<evidence type="ECO:0000256" key="6">
    <source>
        <dbReference type="ARBA" id="ARBA00023136"/>
    </source>
</evidence>
<keyword evidence="4 7" id="KW-0812">Transmembrane</keyword>
<keyword evidence="6 9" id="KW-0472">Membrane</keyword>